<feature type="region of interest" description="Disordered" evidence="2">
    <location>
        <begin position="353"/>
        <end position="382"/>
    </location>
</feature>
<gene>
    <name evidence="3" type="ORF">HCN44_009496</name>
</gene>
<accession>A0A834Y2H7</accession>
<dbReference type="InterPro" id="IPR016024">
    <property type="entry name" value="ARM-type_fold"/>
</dbReference>
<feature type="compositionally biased region" description="Polar residues" evidence="2">
    <location>
        <begin position="356"/>
        <end position="370"/>
    </location>
</feature>
<feature type="region of interest" description="Disordered" evidence="2">
    <location>
        <begin position="447"/>
        <end position="490"/>
    </location>
</feature>
<feature type="coiled-coil region" evidence="1">
    <location>
        <begin position="982"/>
        <end position="1012"/>
    </location>
</feature>
<sequence>MENIKSPSSSEETPSGVITFGDEDPKLIALREEFLNLKKKIITSNDLLSMVNEQTDKTKKLERKNGEMKIKYENDLKKQETVWKTKNLKLNEEIEELTKKLNKNGFKKNESEVEKLACEVAKKNQEIERLNRQIKKIEDTHDEKVITMTCELQAYENKLKEYENEKVKLTKINQSLNDMLGIESSTKKRKKTTKFPSPRVKNKSIDLDLNLIDDSDIIIPNTIDDNQQSLVRDIKLSPTYDENNLPSLSSMIDLNEEKPSIDLSKILITIPSDFKADIPIKCDQSTMTDDLNKSLFINDVDNNLPSLSSTTNSNNNKQLVDLSNILTTTPTNLPIKTDQSTMTDSLVDEKVKPERNNQSTMTDEPINNSLVDEKPKSEMNDQSTMTDELINNLLIDEKINPERNDQSTMTDELINTNKSLIEEQIEPIKCDQPTDKLIKKNKINLLFGDDTDKDEDDEDNEDDNNDNVPSLSLTTTTSNFNRDKQQTNVSKIPTNSTIDREIQTCEINKPKQCNQSKMTDELIDNSTNDIYPLFCNKCKIPIGARAVDIIVETMKVLPPPLVPEFSKSPVKSKSSRNIENNSSSSVVNENISLNVANNSKRLDDIERRLKICEEYRAAPAVDNFDTFTQYLARVANIAGSHRTEEPSTSSSVYREKRKIDQLKIQKTTSRKRKLSAINCYDDTSYDNDDNFDDSLRLSDNINGSYEEGINRHDFNDSNINNNVLHNGLNQFSKIITNNKTRTTVGIHRPSGSNENNLNTMLDESPRGKKRKNSVPDDVQPLKKLITTKKQGNIIKKCNNLRKNSSGMVPIIMKTNKNNNEVIENQVDEPPEPDLPCKKKIRKAHTSKANVIEDNQIIDDNKIHDKSIVKTLFEKRITRSDKQNCIQNNTSIKSVEKKSVKSGGNVVDSNKVNDVKKNLNVDLNDDKNNQLTEPVAKDVEEKNIVESESEMKTEKANEIDKNNDKIEENNKACDLNLTPEDVVDEEKSEVKNLNETKDDIEMTEETNKQEIDEPNENKEIDNNVLQVSEEKIEPMDITNCSSENLDDKKIALKDLDTNSLEIEQMEYNNDRLIDDLNLTDSEDELEVSCPSKDLDDKKLALKDLDTNSLLVENQLIKNKVEIEKDLDMSGSEGELEISMATDDLSEPPIEQDIIFEENKILENLSSPDKLLESPSPKKFKSPIKPPVPCSRELRNRRVSTSPNEPTSSSSKKTIQCYLNEYLQKNKDHTKQIKPLLKGKSLQIAVSYKEKFENIIKNELNTLINHPEWNKDIQESVTLNLVNTNNQRLVAKCIVELLNDKSTDEDDDDDKLDKSYSPPAPLMTVKEQKIICLIVNIENKMPDIFSWIYKTIEKILFTLNNTKINKNSCLSRIYVVLSKIKKDRERVRIMCCDALYCLKLNALHIIHSAITTWPEVLPFYDSNKEQYLMCSIAHIITSDTQDNTQIIQVKKMIKDYYKYPCKSDDPMSTSITNMLINAFILKPDIEIKTAIILLAKKEDCHWTYKNIIPRLIEIICDKKNPMIIGDAVKLIGSILRSFPVPDDGTVGKIIDQLRYLIDVGPTSPDIQESLITALLSLSRFRFDDVARTVMNWEPPGGVLSPILQEQFDAFFKLRSADSWTKIKNKTQKFSKTKHFLPACTNLIEALQLKE</sequence>
<keyword evidence="4" id="KW-1185">Reference proteome</keyword>
<evidence type="ECO:0000256" key="1">
    <source>
        <dbReference type="SAM" id="Coils"/>
    </source>
</evidence>
<dbReference type="SUPFAM" id="SSF48371">
    <property type="entry name" value="ARM repeat"/>
    <property type="match status" value="1"/>
</dbReference>
<feature type="compositionally biased region" description="Low complexity" evidence="2">
    <location>
        <begin position="1198"/>
        <end position="1211"/>
    </location>
</feature>
<feature type="region of interest" description="Disordered" evidence="2">
    <location>
        <begin position="746"/>
        <end position="775"/>
    </location>
</feature>
<dbReference type="OrthoDB" id="6368736at2759"/>
<keyword evidence="1" id="KW-0175">Coiled coil</keyword>
<feature type="compositionally biased region" description="Low complexity" evidence="2">
    <location>
        <begin position="466"/>
        <end position="478"/>
    </location>
</feature>
<proteinExistence type="predicted"/>
<evidence type="ECO:0000313" key="4">
    <source>
        <dbReference type="Proteomes" id="UP000639338"/>
    </source>
</evidence>
<dbReference type="EMBL" id="JACMRX010000001">
    <property type="protein sequence ID" value="KAF7998098.1"/>
    <property type="molecule type" value="Genomic_DNA"/>
</dbReference>
<evidence type="ECO:0000256" key="2">
    <source>
        <dbReference type="SAM" id="MobiDB-lite"/>
    </source>
</evidence>
<reference evidence="3 4" key="1">
    <citation type="submission" date="2020-08" db="EMBL/GenBank/DDBJ databases">
        <title>Aphidius gifuensis genome sequencing and assembly.</title>
        <authorList>
            <person name="Du Z."/>
        </authorList>
    </citation>
    <scope>NUCLEOTIDE SEQUENCE [LARGE SCALE GENOMIC DNA]</scope>
    <source>
        <strain evidence="3">YNYX2018</strain>
        <tissue evidence="3">Adults</tissue>
    </source>
</reference>
<feature type="coiled-coil region" evidence="1">
    <location>
        <begin position="106"/>
        <end position="179"/>
    </location>
</feature>
<feature type="compositionally biased region" description="Acidic residues" evidence="2">
    <location>
        <begin position="449"/>
        <end position="465"/>
    </location>
</feature>
<evidence type="ECO:0000313" key="3">
    <source>
        <dbReference type="EMBL" id="KAF7998098.1"/>
    </source>
</evidence>
<feature type="compositionally biased region" description="Polar residues" evidence="2">
    <location>
        <begin position="750"/>
        <end position="761"/>
    </location>
</feature>
<feature type="region of interest" description="Disordered" evidence="2">
    <location>
        <begin position="1165"/>
        <end position="1211"/>
    </location>
</feature>
<name>A0A834Y2H7_APHGI</name>
<dbReference type="Proteomes" id="UP000639338">
    <property type="component" value="Unassembled WGS sequence"/>
</dbReference>
<comment type="caution">
    <text evidence="3">The sequence shown here is derived from an EMBL/GenBank/DDBJ whole genome shotgun (WGS) entry which is preliminary data.</text>
</comment>
<organism evidence="3 4">
    <name type="scientific">Aphidius gifuensis</name>
    <name type="common">Parasitoid wasp</name>
    <dbReference type="NCBI Taxonomy" id="684658"/>
    <lineage>
        <taxon>Eukaryota</taxon>
        <taxon>Metazoa</taxon>
        <taxon>Ecdysozoa</taxon>
        <taxon>Arthropoda</taxon>
        <taxon>Hexapoda</taxon>
        <taxon>Insecta</taxon>
        <taxon>Pterygota</taxon>
        <taxon>Neoptera</taxon>
        <taxon>Endopterygota</taxon>
        <taxon>Hymenoptera</taxon>
        <taxon>Apocrita</taxon>
        <taxon>Ichneumonoidea</taxon>
        <taxon>Braconidae</taxon>
        <taxon>Aphidiinae</taxon>
        <taxon>Aphidius</taxon>
    </lineage>
</organism>
<protein>
    <submittedName>
        <fullName evidence="3">Uncharacterized protein</fullName>
    </submittedName>
</protein>